<dbReference type="Gene3D" id="3.30.420.10">
    <property type="entry name" value="Ribonuclease H-like superfamily/Ribonuclease H"/>
    <property type="match status" value="1"/>
</dbReference>
<dbReference type="InterPro" id="IPR001584">
    <property type="entry name" value="Integrase_cat-core"/>
</dbReference>
<sequence>MEEAGLGEAESLSGETAAGEDEAELLGELSGAEVERVRAIARLLKAGGGVEYQRAQAAVARQLGLSESSVKRLVGQWRQQGLKGLVRQVRSDRGEHRVGEAWQEFIIKTYRAGNRGGRGMSAAQVAVRVASRASELGEAEYPSRSTVYRVLRDEIEQRQRRQQKRSLGWRGERLRLKTKGGQDLEIVESNQVWQCDHTRVDLLVVDQSGELLGRPWLTIVVDSYSRCIMGFHLGMEAPSAVVVCLALRHAIMPKQYGGGYELSQSWGAYGIPQYLYTDGGKDFQSQHLEQVATELGIVSEQRRYPSEGGIVERPFGTLNSELFSSLPGYTGSNVAKRPKQAEGAASLTLIELEKLLVRYIVERYNQSIDARMGNQSRIGRWEAGSERQLPLIGERELDICLMRQERRVVYRGGYIQFANLTYRGEHLGGHAGESIVIRYNPRDITSVLVYQCSGTKDVFVARAHAQGLETECVSLAEAQAISRRVRAAGRVVSNQSLLLEVQRRDSEVKQLRRGRKQKRVPETVETVETVEESPPPAAPSASLPTVTQERAAVKDDGVGERDLLTQPVPEVVVHDYEEWKQEYGLW</sequence>
<name>A0A951U2W1_9CYAN</name>
<dbReference type="AlphaFoldDB" id="A0A951U2W1"/>
<dbReference type="GO" id="GO:0003676">
    <property type="term" value="F:nucleic acid binding"/>
    <property type="evidence" value="ECO:0007669"/>
    <property type="project" value="InterPro"/>
</dbReference>
<dbReference type="Pfam" id="PF09299">
    <property type="entry name" value="Mu-transpos_C"/>
    <property type="match status" value="1"/>
</dbReference>
<dbReference type="PANTHER" id="PTHR35004">
    <property type="entry name" value="TRANSPOSASE RV3428C-RELATED"/>
    <property type="match status" value="1"/>
</dbReference>
<reference evidence="3" key="1">
    <citation type="submission" date="2021-05" db="EMBL/GenBank/DDBJ databases">
        <authorList>
            <person name="Pietrasiak N."/>
            <person name="Ward R."/>
            <person name="Stajich J.E."/>
            <person name="Kurbessoian T."/>
        </authorList>
    </citation>
    <scope>NUCLEOTIDE SEQUENCE</scope>
    <source>
        <strain evidence="3">GSE-TBD4-15B</strain>
    </source>
</reference>
<dbReference type="Proteomes" id="UP000707356">
    <property type="component" value="Unassembled WGS sequence"/>
</dbReference>
<feature type="region of interest" description="Disordered" evidence="1">
    <location>
        <begin position="510"/>
        <end position="547"/>
    </location>
</feature>
<dbReference type="EMBL" id="JAHHHV010000004">
    <property type="protein sequence ID" value="MBW4463994.1"/>
    <property type="molecule type" value="Genomic_DNA"/>
</dbReference>
<dbReference type="PROSITE" id="PS50994">
    <property type="entry name" value="INTEGRASE"/>
    <property type="match status" value="1"/>
</dbReference>
<dbReference type="SUPFAM" id="SSF50610">
    <property type="entry name" value="mu transposase, C-terminal domain"/>
    <property type="match status" value="1"/>
</dbReference>
<dbReference type="InterPro" id="IPR055247">
    <property type="entry name" value="InsJ-like_HTH"/>
</dbReference>
<dbReference type="SUPFAM" id="SSF53098">
    <property type="entry name" value="Ribonuclease H-like"/>
    <property type="match status" value="1"/>
</dbReference>
<reference evidence="3" key="2">
    <citation type="journal article" date="2022" name="Microbiol. Resour. Announc.">
        <title>Metagenome Sequencing to Explore Phylogenomics of Terrestrial Cyanobacteria.</title>
        <authorList>
            <person name="Ward R.D."/>
            <person name="Stajich J.E."/>
            <person name="Johansen J.R."/>
            <person name="Huntemann M."/>
            <person name="Clum A."/>
            <person name="Foster B."/>
            <person name="Foster B."/>
            <person name="Roux S."/>
            <person name="Palaniappan K."/>
            <person name="Varghese N."/>
            <person name="Mukherjee S."/>
            <person name="Reddy T.B.K."/>
            <person name="Daum C."/>
            <person name="Copeland A."/>
            <person name="Chen I.A."/>
            <person name="Ivanova N.N."/>
            <person name="Kyrpides N.C."/>
            <person name="Shapiro N."/>
            <person name="Eloe-Fadrosh E.A."/>
            <person name="Pietrasiak N."/>
        </authorList>
    </citation>
    <scope>NUCLEOTIDE SEQUENCE</scope>
    <source>
        <strain evidence="3">GSE-TBD4-15B</strain>
    </source>
</reference>
<dbReference type="InterPro" id="IPR012337">
    <property type="entry name" value="RNaseH-like_sf"/>
</dbReference>
<dbReference type="SUPFAM" id="SSF46689">
    <property type="entry name" value="Homeodomain-like"/>
    <property type="match status" value="1"/>
</dbReference>
<dbReference type="InterPro" id="IPR015378">
    <property type="entry name" value="Transposase-like_Mu_C"/>
</dbReference>
<evidence type="ECO:0000313" key="3">
    <source>
        <dbReference type="EMBL" id="MBW4463994.1"/>
    </source>
</evidence>
<accession>A0A951U2W1</accession>
<dbReference type="PANTHER" id="PTHR35004:SF6">
    <property type="entry name" value="TRANSPOSASE"/>
    <property type="match status" value="1"/>
</dbReference>
<dbReference type="InterPro" id="IPR036397">
    <property type="entry name" value="RNaseH_sf"/>
</dbReference>
<dbReference type="GO" id="GO:0015074">
    <property type="term" value="P:DNA integration"/>
    <property type="evidence" value="ECO:0007669"/>
    <property type="project" value="InterPro"/>
</dbReference>
<dbReference type="InterPro" id="IPR009004">
    <property type="entry name" value="Transposase_Mu_C"/>
</dbReference>
<feature type="domain" description="Integrase catalytic" evidence="2">
    <location>
        <begin position="184"/>
        <end position="385"/>
    </location>
</feature>
<dbReference type="Pfam" id="PF13518">
    <property type="entry name" value="HTH_28"/>
    <property type="match status" value="1"/>
</dbReference>
<proteinExistence type="predicted"/>
<feature type="region of interest" description="Disordered" evidence="1">
    <location>
        <begin position="1"/>
        <end position="20"/>
    </location>
</feature>
<comment type="caution">
    <text evidence="3">The sequence shown here is derived from an EMBL/GenBank/DDBJ whole genome shotgun (WGS) entry which is preliminary data.</text>
</comment>
<evidence type="ECO:0000313" key="4">
    <source>
        <dbReference type="Proteomes" id="UP000707356"/>
    </source>
</evidence>
<organism evidence="3 4">
    <name type="scientific">Pegethrix bostrychoides GSE-TBD4-15B</name>
    <dbReference type="NCBI Taxonomy" id="2839662"/>
    <lineage>
        <taxon>Bacteria</taxon>
        <taxon>Bacillati</taxon>
        <taxon>Cyanobacteriota</taxon>
        <taxon>Cyanophyceae</taxon>
        <taxon>Oculatellales</taxon>
        <taxon>Oculatellaceae</taxon>
        <taxon>Pegethrix</taxon>
    </lineage>
</organism>
<dbReference type="InterPro" id="IPR009057">
    <property type="entry name" value="Homeodomain-like_sf"/>
</dbReference>
<protein>
    <submittedName>
        <fullName evidence="3">DDE-type integrase/transposase/recombinase</fullName>
    </submittedName>
</protein>
<evidence type="ECO:0000259" key="2">
    <source>
        <dbReference type="PROSITE" id="PS50994"/>
    </source>
</evidence>
<gene>
    <name evidence="3" type="ORF">KME07_00955</name>
</gene>
<evidence type="ECO:0000256" key="1">
    <source>
        <dbReference type="SAM" id="MobiDB-lite"/>
    </source>
</evidence>